<dbReference type="Gene3D" id="3.30.450.80">
    <property type="entry name" value="Transcription factor LuxR-like, autoinducer-binding domain"/>
    <property type="match status" value="1"/>
</dbReference>
<dbReference type="PANTHER" id="PTHR44688:SF16">
    <property type="entry name" value="DNA-BINDING TRANSCRIPTIONAL ACTIVATOR DEVR_DOSR"/>
    <property type="match status" value="1"/>
</dbReference>
<dbReference type="OrthoDB" id="7345476at2"/>
<dbReference type="AlphaFoldDB" id="A0A1N6GUY7"/>
<dbReference type="Proteomes" id="UP000184694">
    <property type="component" value="Unassembled WGS sequence"/>
</dbReference>
<evidence type="ECO:0000256" key="2">
    <source>
        <dbReference type="ARBA" id="ARBA00023125"/>
    </source>
</evidence>
<dbReference type="PRINTS" id="PR00038">
    <property type="entry name" value="HTHLUXR"/>
</dbReference>
<gene>
    <name evidence="5" type="ORF">SAMN02745161_1817</name>
</gene>
<dbReference type="PROSITE" id="PS50043">
    <property type="entry name" value="HTH_LUXR_2"/>
    <property type="match status" value="1"/>
</dbReference>
<keyword evidence="2" id="KW-0238">DNA-binding</keyword>
<evidence type="ECO:0000313" key="5">
    <source>
        <dbReference type="EMBL" id="SIO11338.1"/>
    </source>
</evidence>
<dbReference type="SUPFAM" id="SSF75516">
    <property type="entry name" value="Pheromone-binding domain of LuxR-like quorum-sensing transcription factors"/>
    <property type="match status" value="1"/>
</dbReference>
<dbReference type="Gene3D" id="1.10.10.10">
    <property type="entry name" value="Winged helix-like DNA-binding domain superfamily/Winged helix DNA-binding domain"/>
    <property type="match status" value="1"/>
</dbReference>
<accession>A0A1N6GUY7</accession>
<dbReference type="PROSITE" id="PS00622">
    <property type="entry name" value="HTH_LUXR_1"/>
    <property type="match status" value="1"/>
</dbReference>
<dbReference type="EMBL" id="FSRG01000005">
    <property type="protein sequence ID" value="SIO11338.1"/>
    <property type="molecule type" value="Genomic_DNA"/>
</dbReference>
<dbReference type="InterPro" id="IPR016032">
    <property type="entry name" value="Sig_transdc_resp-reg_C-effctor"/>
</dbReference>
<organism evidence="5 6">
    <name type="scientific">Halodesulfovibrio marinisediminis DSM 17456</name>
    <dbReference type="NCBI Taxonomy" id="1121457"/>
    <lineage>
        <taxon>Bacteria</taxon>
        <taxon>Pseudomonadati</taxon>
        <taxon>Thermodesulfobacteriota</taxon>
        <taxon>Desulfovibrionia</taxon>
        <taxon>Desulfovibrionales</taxon>
        <taxon>Desulfovibrionaceae</taxon>
        <taxon>Halodesulfovibrio</taxon>
    </lineage>
</organism>
<reference evidence="6" key="1">
    <citation type="submission" date="2016-11" db="EMBL/GenBank/DDBJ databases">
        <authorList>
            <person name="Varghese N."/>
            <person name="Submissions S."/>
        </authorList>
    </citation>
    <scope>NUCLEOTIDE SEQUENCE [LARGE SCALE GENOMIC DNA]</scope>
    <source>
        <strain evidence="6">DSM 17456</strain>
    </source>
</reference>
<dbReference type="InterPro" id="IPR036388">
    <property type="entry name" value="WH-like_DNA-bd_sf"/>
</dbReference>
<dbReference type="GO" id="GO:0006355">
    <property type="term" value="P:regulation of DNA-templated transcription"/>
    <property type="evidence" value="ECO:0007669"/>
    <property type="project" value="InterPro"/>
</dbReference>
<keyword evidence="1" id="KW-0805">Transcription regulation</keyword>
<dbReference type="InterPro" id="IPR036693">
    <property type="entry name" value="TF_LuxR_autoind-bd_dom_sf"/>
</dbReference>
<dbReference type="STRING" id="1121457.SAMN02745161_1817"/>
<sequence length="241" mass="26412">MTKKLHELLETIVTTDSHEYLWEQLVAYAKDMGAAQLHTWFGQTNEDLTCFTTIPERGKHAFIELNTIGYDYLTSHALTGNGPLLYGRDKDLDNPLLCDKAKKLLQSSTSECNYGSSITMPSFHNNKRIGGITVCFPETVSQLNDVPTDKILELLLASCTAHERLYTLTSQDPASSALTPRQKECLTGLADGLSSQDIADKIGISLHTVKMHIDSAKERLGATTRIQAVAKALTAGLISIS</sequence>
<name>A0A1N6GUY7_9BACT</name>
<evidence type="ECO:0000256" key="3">
    <source>
        <dbReference type="ARBA" id="ARBA00023163"/>
    </source>
</evidence>
<dbReference type="InterPro" id="IPR005143">
    <property type="entry name" value="TF_LuxR_autoind-bd_dom"/>
</dbReference>
<protein>
    <submittedName>
        <fullName evidence="5">Autoinducer binding domain-containing protein</fullName>
    </submittedName>
</protein>
<dbReference type="GO" id="GO:0003677">
    <property type="term" value="F:DNA binding"/>
    <property type="evidence" value="ECO:0007669"/>
    <property type="project" value="UniProtKB-KW"/>
</dbReference>
<feature type="domain" description="HTH luxR-type" evidence="4">
    <location>
        <begin position="171"/>
        <end position="236"/>
    </location>
</feature>
<proteinExistence type="predicted"/>
<evidence type="ECO:0000259" key="4">
    <source>
        <dbReference type="PROSITE" id="PS50043"/>
    </source>
</evidence>
<dbReference type="SUPFAM" id="SSF46894">
    <property type="entry name" value="C-terminal effector domain of the bipartite response regulators"/>
    <property type="match status" value="1"/>
</dbReference>
<dbReference type="InterPro" id="IPR000792">
    <property type="entry name" value="Tscrpt_reg_LuxR_C"/>
</dbReference>
<evidence type="ECO:0000256" key="1">
    <source>
        <dbReference type="ARBA" id="ARBA00023015"/>
    </source>
</evidence>
<evidence type="ECO:0000313" key="6">
    <source>
        <dbReference type="Proteomes" id="UP000184694"/>
    </source>
</evidence>
<dbReference type="Pfam" id="PF03472">
    <property type="entry name" value="Autoind_bind"/>
    <property type="match status" value="1"/>
</dbReference>
<dbReference type="Pfam" id="PF00196">
    <property type="entry name" value="GerE"/>
    <property type="match status" value="1"/>
</dbReference>
<keyword evidence="3" id="KW-0804">Transcription</keyword>
<dbReference type="PANTHER" id="PTHR44688">
    <property type="entry name" value="DNA-BINDING TRANSCRIPTIONAL ACTIVATOR DEVR_DOSR"/>
    <property type="match status" value="1"/>
</dbReference>
<dbReference type="RefSeq" id="WP_139296791.1">
    <property type="nucleotide sequence ID" value="NZ_FSRG01000005.1"/>
</dbReference>
<dbReference type="SMART" id="SM00421">
    <property type="entry name" value="HTH_LUXR"/>
    <property type="match status" value="1"/>
</dbReference>
<dbReference type="CDD" id="cd06170">
    <property type="entry name" value="LuxR_C_like"/>
    <property type="match status" value="1"/>
</dbReference>
<keyword evidence="6" id="KW-1185">Reference proteome</keyword>